<proteinExistence type="predicted"/>
<sequence length="174" mass="19802">MVKHLLIPTTTYHCCVNDCQIYRLECSEDTKCAVCGEDRYLTNSQNPRMTFTYKPLGPRLARWFCTDNVCKLLYSKQEVANGKLGDFTDGSIYKSWFEEGGLFENMEETLTVSLALFTDGLNPNKSIATQKSMLPLILALLNLPVNVRQILGPMMLLVLFQEPKQKNQNILILI</sequence>
<organism evidence="1 2">
    <name type="scientific">Mytilus coruscus</name>
    <name type="common">Sea mussel</name>
    <dbReference type="NCBI Taxonomy" id="42192"/>
    <lineage>
        <taxon>Eukaryota</taxon>
        <taxon>Metazoa</taxon>
        <taxon>Spiralia</taxon>
        <taxon>Lophotrochozoa</taxon>
        <taxon>Mollusca</taxon>
        <taxon>Bivalvia</taxon>
        <taxon>Autobranchia</taxon>
        <taxon>Pteriomorphia</taxon>
        <taxon>Mytilida</taxon>
        <taxon>Mytiloidea</taxon>
        <taxon>Mytilidae</taxon>
        <taxon>Mytilinae</taxon>
        <taxon>Mytilus</taxon>
    </lineage>
</organism>
<accession>A0A6J8BUS3</accession>
<evidence type="ECO:0000313" key="2">
    <source>
        <dbReference type="Proteomes" id="UP000507470"/>
    </source>
</evidence>
<evidence type="ECO:0000313" key="1">
    <source>
        <dbReference type="EMBL" id="CAC5386574.1"/>
    </source>
</evidence>
<dbReference type="Proteomes" id="UP000507470">
    <property type="component" value="Unassembled WGS sequence"/>
</dbReference>
<dbReference type="OrthoDB" id="3251442at2759"/>
<protein>
    <submittedName>
        <fullName evidence="1">Uncharacterized protein</fullName>
    </submittedName>
</protein>
<name>A0A6J8BUS3_MYTCO</name>
<gene>
    <name evidence="1" type="ORF">MCOR_21993</name>
</gene>
<keyword evidence="2" id="KW-1185">Reference proteome</keyword>
<dbReference type="AlphaFoldDB" id="A0A6J8BUS3"/>
<reference evidence="1 2" key="1">
    <citation type="submission" date="2020-06" db="EMBL/GenBank/DDBJ databases">
        <authorList>
            <person name="Li R."/>
            <person name="Bekaert M."/>
        </authorList>
    </citation>
    <scope>NUCLEOTIDE SEQUENCE [LARGE SCALE GENOMIC DNA]</scope>
    <source>
        <strain evidence="2">wild</strain>
    </source>
</reference>
<dbReference type="EMBL" id="CACVKT020003885">
    <property type="protein sequence ID" value="CAC5386574.1"/>
    <property type="molecule type" value="Genomic_DNA"/>
</dbReference>